<keyword evidence="9" id="KW-0902">Two-component regulatory system</keyword>
<evidence type="ECO:0000256" key="7">
    <source>
        <dbReference type="ARBA" id="ARBA00022777"/>
    </source>
</evidence>
<dbReference type="EMBL" id="BSPK01000084">
    <property type="protein sequence ID" value="GLS65940.1"/>
    <property type="molecule type" value="Genomic_DNA"/>
</dbReference>
<feature type="domain" description="HAMP" evidence="16">
    <location>
        <begin position="196"/>
        <end position="249"/>
    </location>
</feature>
<dbReference type="CDD" id="cd00082">
    <property type="entry name" value="HisKA"/>
    <property type="match status" value="1"/>
</dbReference>
<feature type="modified residue" description="4-aspartylphosphate" evidence="11">
    <location>
        <position position="693"/>
    </location>
</feature>
<evidence type="ECO:0000256" key="10">
    <source>
        <dbReference type="PROSITE-ProRule" id="PRU00110"/>
    </source>
</evidence>
<dbReference type="EMBL" id="BJZU01000016">
    <property type="protein sequence ID" value="GEP03007.1"/>
    <property type="molecule type" value="Genomic_DNA"/>
</dbReference>
<dbReference type="InterPro" id="IPR036641">
    <property type="entry name" value="HPT_dom_sf"/>
</dbReference>
<dbReference type="InterPro" id="IPR036890">
    <property type="entry name" value="HATPase_C_sf"/>
</dbReference>
<dbReference type="PANTHER" id="PTHR45339:SF5">
    <property type="entry name" value="HISTIDINE KINASE"/>
    <property type="match status" value="1"/>
</dbReference>
<feature type="domain" description="Histidine kinase" evidence="14">
    <location>
        <begin position="289"/>
        <end position="507"/>
    </location>
</feature>
<dbReference type="Pfam" id="PF00512">
    <property type="entry name" value="HisKA"/>
    <property type="match status" value="1"/>
</dbReference>
<comment type="caution">
    <text evidence="18">The sequence shown here is derived from an EMBL/GenBank/DDBJ whole genome shotgun (WGS) entry which is preliminary data.</text>
</comment>
<reference evidence="18 20" key="3">
    <citation type="submission" date="2019-07" db="EMBL/GenBank/DDBJ databases">
        <title>Whole genome shotgun sequence of Methylobacterium oxalidis NBRC 107715.</title>
        <authorList>
            <person name="Hosoyama A."/>
            <person name="Uohara A."/>
            <person name="Ohji S."/>
            <person name="Ichikawa N."/>
        </authorList>
    </citation>
    <scope>NUCLEOTIDE SEQUENCE [LARGE SCALE GENOMIC DNA]</scope>
    <source>
        <strain evidence="18 20">NBRC 107715</strain>
    </source>
</reference>
<feature type="transmembrane region" description="Helical" evidence="13">
    <location>
        <begin position="27"/>
        <end position="46"/>
    </location>
</feature>
<dbReference type="InterPro" id="IPR011006">
    <property type="entry name" value="CheY-like_superfamily"/>
</dbReference>
<dbReference type="InterPro" id="IPR003594">
    <property type="entry name" value="HATPase_dom"/>
</dbReference>
<evidence type="ECO:0000259" key="16">
    <source>
        <dbReference type="PROSITE" id="PS50885"/>
    </source>
</evidence>
<dbReference type="CDD" id="cd16922">
    <property type="entry name" value="HATPase_EvgS-ArcB-TorS-like"/>
    <property type="match status" value="1"/>
</dbReference>
<dbReference type="Gene3D" id="1.10.287.130">
    <property type="match status" value="1"/>
</dbReference>
<dbReference type="SMART" id="SM00448">
    <property type="entry name" value="REC"/>
    <property type="match status" value="1"/>
</dbReference>
<evidence type="ECO:0000256" key="5">
    <source>
        <dbReference type="ARBA" id="ARBA00022679"/>
    </source>
</evidence>
<dbReference type="InterPro" id="IPR008207">
    <property type="entry name" value="Sig_transdc_His_kin_Hpt_dom"/>
</dbReference>
<evidence type="ECO:0000256" key="3">
    <source>
        <dbReference type="ARBA" id="ARBA00012438"/>
    </source>
</evidence>
<keyword evidence="7" id="KW-0418">Kinase</keyword>
<feature type="compositionally biased region" description="Low complexity" evidence="12">
    <location>
        <begin position="767"/>
        <end position="779"/>
    </location>
</feature>
<dbReference type="SMART" id="SM00387">
    <property type="entry name" value="HATPase_c"/>
    <property type="match status" value="1"/>
</dbReference>
<gene>
    <name evidence="19" type="ORF">GCM10007888_43220</name>
    <name evidence="18" type="ORF">MOX02_10450</name>
</gene>
<evidence type="ECO:0000256" key="1">
    <source>
        <dbReference type="ARBA" id="ARBA00000085"/>
    </source>
</evidence>
<dbReference type="Pfam" id="PF00672">
    <property type="entry name" value="HAMP"/>
    <property type="match status" value="1"/>
</dbReference>
<dbReference type="Gene3D" id="6.10.340.10">
    <property type="match status" value="1"/>
</dbReference>
<protein>
    <recommendedName>
        <fullName evidence="3">histidine kinase</fullName>
        <ecNumber evidence="3">2.7.13.3</ecNumber>
    </recommendedName>
</protein>
<keyword evidence="13" id="KW-1133">Transmembrane helix</keyword>
<evidence type="ECO:0000313" key="18">
    <source>
        <dbReference type="EMBL" id="GEP03007.1"/>
    </source>
</evidence>
<evidence type="ECO:0000256" key="11">
    <source>
        <dbReference type="PROSITE-ProRule" id="PRU00169"/>
    </source>
</evidence>
<keyword evidence="8" id="KW-0067">ATP-binding</keyword>
<dbReference type="GO" id="GO:0005524">
    <property type="term" value="F:ATP binding"/>
    <property type="evidence" value="ECO:0007669"/>
    <property type="project" value="UniProtKB-KW"/>
</dbReference>
<dbReference type="SMART" id="SM00388">
    <property type="entry name" value="HisKA"/>
    <property type="match status" value="1"/>
</dbReference>
<keyword evidence="4 11" id="KW-0597">Phosphoprotein</keyword>
<dbReference type="SUPFAM" id="SSF158472">
    <property type="entry name" value="HAMP domain-like"/>
    <property type="match status" value="1"/>
</dbReference>
<evidence type="ECO:0000256" key="6">
    <source>
        <dbReference type="ARBA" id="ARBA00022741"/>
    </source>
</evidence>
<keyword evidence="13" id="KW-0472">Membrane</keyword>
<dbReference type="SUPFAM" id="SSF52172">
    <property type="entry name" value="CheY-like"/>
    <property type="match status" value="1"/>
</dbReference>
<comment type="subcellular location">
    <subcellularLocation>
        <location evidence="2">Membrane</location>
    </subcellularLocation>
</comment>
<evidence type="ECO:0000313" key="20">
    <source>
        <dbReference type="Proteomes" id="UP000321960"/>
    </source>
</evidence>
<dbReference type="Gene3D" id="3.30.565.10">
    <property type="entry name" value="Histidine kinase-like ATPase, C-terminal domain"/>
    <property type="match status" value="1"/>
</dbReference>
<dbReference type="PROSITE" id="PS50894">
    <property type="entry name" value="HPT"/>
    <property type="match status" value="1"/>
</dbReference>
<dbReference type="Pfam" id="PF00072">
    <property type="entry name" value="Response_reg"/>
    <property type="match status" value="1"/>
</dbReference>
<dbReference type="SUPFAM" id="SSF47226">
    <property type="entry name" value="Histidine-containing phosphotransfer domain, HPT domain"/>
    <property type="match status" value="1"/>
</dbReference>
<reference evidence="19" key="4">
    <citation type="submission" date="2023-01" db="EMBL/GenBank/DDBJ databases">
        <title>Draft genome sequence of Methylobacterium oxalidis strain NBRC 107715.</title>
        <authorList>
            <person name="Sun Q."/>
            <person name="Mori K."/>
        </authorList>
    </citation>
    <scope>NUCLEOTIDE SEQUENCE</scope>
    <source>
        <strain evidence="19">NBRC 107715</strain>
    </source>
</reference>
<dbReference type="PROSITE" id="PS50110">
    <property type="entry name" value="RESPONSE_REGULATORY"/>
    <property type="match status" value="1"/>
</dbReference>
<dbReference type="Proteomes" id="UP000321960">
    <property type="component" value="Unassembled WGS sequence"/>
</dbReference>
<feature type="region of interest" description="Disordered" evidence="12">
    <location>
        <begin position="767"/>
        <end position="789"/>
    </location>
</feature>
<dbReference type="PANTHER" id="PTHR45339">
    <property type="entry name" value="HYBRID SIGNAL TRANSDUCTION HISTIDINE KINASE J"/>
    <property type="match status" value="1"/>
</dbReference>
<dbReference type="EC" id="2.7.13.3" evidence="3"/>
<evidence type="ECO:0000256" key="8">
    <source>
        <dbReference type="ARBA" id="ARBA00022840"/>
    </source>
</evidence>
<keyword evidence="13" id="KW-0812">Transmembrane</keyword>
<dbReference type="PROSITE" id="PS50885">
    <property type="entry name" value="HAMP"/>
    <property type="match status" value="1"/>
</dbReference>
<evidence type="ECO:0000256" key="4">
    <source>
        <dbReference type="ARBA" id="ARBA00022553"/>
    </source>
</evidence>
<evidence type="ECO:0000256" key="13">
    <source>
        <dbReference type="SAM" id="Phobius"/>
    </source>
</evidence>
<evidence type="ECO:0000313" key="21">
    <source>
        <dbReference type="Proteomes" id="UP001156856"/>
    </source>
</evidence>
<dbReference type="FunFam" id="3.30.565.10:FF:000078">
    <property type="entry name" value="Two-component sensor histidine kinase"/>
    <property type="match status" value="1"/>
</dbReference>
<feature type="modified residue" description="Phosphohistidine" evidence="10">
    <location>
        <position position="848"/>
    </location>
</feature>
<accession>A0A512IZ73</accession>
<reference evidence="19" key="1">
    <citation type="journal article" date="2014" name="Int. J. Syst. Evol. Microbiol.">
        <title>Complete genome of a new Firmicutes species belonging to the dominant human colonic microbiota ('Ruminococcus bicirculans') reveals two chromosomes and a selective capacity to utilize plant glucans.</title>
        <authorList>
            <consortium name="NISC Comparative Sequencing Program"/>
            <person name="Wegmann U."/>
            <person name="Louis P."/>
            <person name="Goesmann A."/>
            <person name="Henrissat B."/>
            <person name="Duncan S.H."/>
            <person name="Flint H.J."/>
        </authorList>
    </citation>
    <scope>NUCLEOTIDE SEQUENCE</scope>
    <source>
        <strain evidence="19">NBRC 107715</strain>
    </source>
</reference>
<dbReference type="GO" id="GO:0000155">
    <property type="term" value="F:phosphorelay sensor kinase activity"/>
    <property type="evidence" value="ECO:0007669"/>
    <property type="project" value="InterPro"/>
</dbReference>
<dbReference type="Proteomes" id="UP001156856">
    <property type="component" value="Unassembled WGS sequence"/>
</dbReference>
<dbReference type="Pfam" id="PF01627">
    <property type="entry name" value="Hpt"/>
    <property type="match status" value="1"/>
</dbReference>
<dbReference type="InterPro" id="IPR036097">
    <property type="entry name" value="HisK_dim/P_sf"/>
</dbReference>
<dbReference type="InterPro" id="IPR001789">
    <property type="entry name" value="Sig_transdc_resp-reg_receiver"/>
</dbReference>
<dbReference type="SMART" id="SM00073">
    <property type="entry name" value="HPT"/>
    <property type="match status" value="1"/>
</dbReference>
<dbReference type="AlphaFoldDB" id="A0A512IZ73"/>
<evidence type="ECO:0000256" key="9">
    <source>
        <dbReference type="ARBA" id="ARBA00023012"/>
    </source>
</evidence>
<name>A0A512IZ73_9HYPH</name>
<dbReference type="PRINTS" id="PR00344">
    <property type="entry name" value="BCTRLSENSOR"/>
</dbReference>
<feature type="domain" description="Response regulatory" evidence="15">
    <location>
        <begin position="643"/>
        <end position="763"/>
    </location>
</feature>
<dbReference type="InterPro" id="IPR005467">
    <property type="entry name" value="His_kinase_dom"/>
</dbReference>
<dbReference type="InterPro" id="IPR003661">
    <property type="entry name" value="HisK_dim/P_dom"/>
</dbReference>
<dbReference type="Pfam" id="PF02518">
    <property type="entry name" value="HATPase_c"/>
    <property type="match status" value="1"/>
</dbReference>
<proteinExistence type="predicted"/>
<dbReference type="SUPFAM" id="SSF47384">
    <property type="entry name" value="Homodimeric domain of signal transducing histidine kinase"/>
    <property type="match status" value="1"/>
</dbReference>
<reference evidence="21" key="2">
    <citation type="journal article" date="2019" name="Int. J. Syst. Evol. Microbiol.">
        <title>The Global Catalogue of Microorganisms (GCM) 10K type strain sequencing project: providing services to taxonomists for standard genome sequencing and annotation.</title>
        <authorList>
            <consortium name="The Broad Institute Genomics Platform"/>
            <consortium name="The Broad Institute Genome Sequencing Center for Infectious Disease"/>
            <person name="Wu L."/>
            <person name="Ma J."/>
        </authorList>
    </citation>
    <scope>NUCLEOTIDE SEQUENCE [LARGE SCALE GENOMIC DNA]</scope>
    <source>
        <strain evidence="21">NBRC 107715</strain>
    </source>
</reference>
<evidence type="ECO:0000259" key="15">
    <source>
        <dbReference type="PROSITE" id="PS50110"/>
    </source>
</evidence>
<comment type="catalytic activity">
    <reaction evidence="1">
        <text>ATP + protein L-histidine = ADP + protein N-phospho-L-histidine.</text>
        <dbReference type="EC" id="2.7.13.3"/>
    </reaction>
</comment>
<dbReference type="PROSITE" id="PS50109">
    <property type="entry name" value="HIS_KIN"/>
    <property type="match status" value="1"/>
</dbReference>
<dbReference type="CDD" id="cd17546">
    <property type="entry name" value="REC_hyHK_CKI1_RcsC-like"/>
    <property type="match status" value="1"/>
</dbReference>
<dbReference type="Gene3D" id="3.40.50.2300">
    <property type="match status" value="1"/>
</dbReference>
<dbReference type="RefSeq" id="WP_238179422.1">
    <property type="nucleotide sequence ID" value="NZ_BJZU01000016.1"/>
</dbReference>
<keyword evidence="6" id="KW-0547">Nucleotide-binding</keyword>
<dbReference type="InterPro" id="IPR003660">
    <property type="entry name" value="HAMP_dom"/>
</dbReference>
<feature type="transmembrane region" description="Helical" evidence="13">
    <location>
        <begin position="176"/>
        <end position="194"/>
    </location>
</feature>
<evidence type="ECO:0000259" key="14">
    <source>
        <dbReference type="PROSITE" id="PS50109"/>
    </source>
</evidence>
<dbReference type="SMART" id="SM00304">
    <property type="entry name" value="HAMP"/>
    <property type="match status" value="1"/>
</dbReference>
<dbReference type="FunFam" id="1.10.287.130:FF:000002">
    <property type="entry name" value="Two-component osmosensing histidine kinase"/>
    <property type="match status" value="1"/>
</dbReference>
<dbReference type="CDD" id="cd06225">
    <property type="entry name" value="HAMP"/>
    <property type="match status" value="1"/>
</dbReference>
<dbReference type="GO" id="GO:0005886">
    <property type="term" value="C:plasma membrane"/>
    <property type="evidence" value="ECO:0007669"/>
    <property type="project" value="UniProtKB-SubCell"/>
</dbReference>
<organism evidence="18 20">
    <name type="scientific">Methylobacterium oxalidis</name>
    <dbReference type="NCBI Taxonomy" id="944322"/>
    <lineage>
        <taxon>Bacteria</taxon>
        <taxon>Pseudomonadati</taxon>
        <taxon>Pseudomonadota</taxon>
        <taxon>Alphaproteobacteria</taxon>
        <taxon>Hyphomicrobiales</taxon>
        <taxon>Methylobacteriaceae</taxon>
        <taxon>Methylobacterium</taxon>
    </lineage>
</organism>
<evidence type="ECO:0000313" key="19">
    <source>
        <dbReference type="EMBL" id="GLS65940.1"/>
    </source>
</evidence>
<keyword evidence="21" id="KW-1185">Reference proteome</keyword>
<sequence>MPADPVGWQTMARAQSSTSLAKRLGRAVLSAVLIALFVGTGLGVVSEVNRYATDKREALRTVASVFASATAKALAAGDVEAAESALRAIAAQRDFTYVALARRDGSLFAEQGLGLRLSDDLDLGGEDGLSPLDLARTRSVRLSVPVVDGGREVGTVTVVAETADLAGRVLAVLRNAALAAALALAIGLIVAWRLQRTLTDPLRALAETMNAVREGHDYTKRAAVSTNDEVGALAATFNGLLTAIRDRDSALAQHRASLEQQVSDRTVDLREAKEMAEAANAAKSTFLATMSHEIRTPMNGMLVMAELLAAAADLPARQRRYAEVIARSGQSLLAIINDILDFAKVEAGKLELERIPVSPAELVDTVVTLFGERARAKGLDIAAHVAPGVPATFAGDPVRLGQVLGNFVNNALKFTETGHVLIRVAALDGDRVEIGVSDTGIGIPADKLPTIFSAFSQADQSTTRRFGGTGLGLSIAQSLVEAMGGEIGVSSTVGAGSTFWIRLPVEALSAAAPVRRLPAVSPVVRCEGLGSATEAAVREALVEAGFAPGAGGGPAHLIATATSLSGLGRRPEGAGRVLALAPMGDPTGAQVLKLGLADEVLRWPLVQAEWGAALAALAEDRPFTSVEPRARPEPALPRFEGLSVLVADDNVVNREVAAEALHRCGVTAIRMAEDGRQALDLARGGGFDLILMDGSMPVLDGFDASRAIRAGEAEAGTRRVPIFALTAHVIGTAADAWREAGMDGVLVKPFTLADLARVLASVAPSAAERAEPEAASAEQPPSPRDEPAEAPLLDLHTLASLSEMAEASGPVFVERLLRLFREHAPTALDALQAAVAAGDVAAVASAAHNLKSMSANIGAAALAQNLAQVERAARVDGTCCEHALLPTLRSLCEETCAALEGHFAQQRRAA</sequence>
<evidence type="ECO:0000259" key="17">
    <source>
        <dbReference type="PROSITE" id="PS50894"/>
    </source>
</evidence>
<evidence type="ECO:0000256" key="12">
    <source>
        <dbReference type="SAM" id="MobiDB-lite"/>
    </source>
</evidence>
<dbReference type="Gene3D" id="1.20.120.160">
    <property type="entry name" value="HPT domain"/>
    <property type="match status" value="1"/>
</dbReference>
<keyword evidence="5" id="KW-0808">Transferase</keyword>
<evidence type="ECO:0000256" key="2">
    <source>
        <dbReference type="ARBA" id="ARBA00004370"/>
    </source>
</evidence>
<feature type="domain" description="HPt" evidence="17">
    <location>
        <begin position="809"/>
        <end position="902"/>
    </location>
</feature>
<dbReference type="SUPFAM" id="SSF55874">
    <property type="entry name" value="ATPase domain of HSP90 chaperone/DNA topoisomerase II/histidine kinase"/>
    <property type="match status" value="1"/>
</dbReference>
<dbReference type="InterPro" id="IPR004358">
    <property type="entry name" value="Sig_transdc_His_kin-like_C"/>
</dbReference>